<reference evidence="4" key="1">
    <citation type="submission" date="2018-03" db="EMBL/GenBank/DDBJ databases">
        <authorList>
            <person name="Guldener U."/>
        </authorList>
    </citation>
    <scope>NUCLEOTIDE SEQUENCE</scope>
</reference>
<proteinExistence type="predicted"/>
<evidence type="ECO:0000313" key="5">
    <source>
        <dbReference type="Proteomes" id="UP001187682"/>
    </source>
</evidence>
<sequence length="353" mass="36446">MLQPSLNHVFWVQILLYAAVAVLESDDVIGFYVDGTTTFTAKCFRNGGGEPLPGPGCLTLGEGVTTRNVGLRCMTGRVGPSLVYQELAGSNGMTATGTETAKCECISLTVYDRPPNIGSPETTITCAGEVGVPKEARTLYRALSVSTTSTDVIASFSTESSASHPTDGDINDVDSEPDSNKGVIAGAVVGSIAGICLLVGTFFMGQRIARRRYAAEVAQGMRGHGQGQGGGDSGVRSAWPAELGDEKPSAALWAKLQGVFGRSRFGGPLQPPAELESRPVEVLDGRVYELPGQYTPGELGVYEGAAVPGATKESVTSVGDTPTVGTPKPPDTAGGSTPNPGTTSSETTKPANE</sequence>
<evidence type="ECO:0000256" key="3">
    <source>
        <dbReference type="SAM" id="SignalP"/>
    </source>
</evidence>
<feature type="compositionally biased region" description="Polar residues" evidence="1">
    <location>
        <begin position="313"/>
        <end position="324"/>
    </location>
</feature>
<comment type="caution">
    <text evidence="4">The sequence shown here is derived from an EMBL/GenBank/DDBJ whole genome shotgun (WGS) entry which is preliminary data.</text>
</comment>
<evidence type="ECO:0008006" key="6">
    <source>
        <dbReference type="Google" id="ProtNLM"/>
    </source>
</evidence>
<feature type="region of interest" description="Disordered" evidence="1">
    <location>
        <begin position="312"/>
        <end position="353"/>
    </location>
</feature>
<name>A0AAE8N0B6_9PEZI</name>
<feature type="signal peptide" evidence="3">
    <location>
        <begin position="1"/>
        <end position="30"/>
    </location>
</feature>
<accession>A0AAE8N0B6</accession>
<feature type="region of interest" description="Disordered" evidence="1">
    <location>
        <begin position="156"/>
        <end position="176"/>
    </location>
</feature>
<evidence type="ECO:0000256" key="2">
    <source>
        <dbReference type="SAM" id="Phobius"/>
    </source>
</evidence>
<evidence type="ECO:0000256" key="1">
    <source>
        <dbReference type="SAM" id="MobiDB-lite"/>
    </source>
</evidence>
<feature type="compositionally biased region" description="Polar residues" evidence="1">
    <location>
        <begin position="334"/>
        <end position="353"/>
    </location>
</feature>
<keyword evidence="2" id="KW-1133">Transmembrane helix</keyword>
<keyword evidence="5" id="KW-1185">Reference proteome</keyword>
<keyword evidence="3" id="KW-0732">Signal</keyword>
<dbReference type="Proteomes" id="UP001187682">
    <property type="component" value="Unassembled WGS sequence"/>
</dbReference>
<feature type="chain" id="PRO_5041923876" description="Transmembrane protein" evidence="3">
    <location>
        <begin position="31"/>
        <end position="353"/>
    </location>
</feature>
<keyword evidence="2" id="KW-0472">Membrane</keyword>
<feature type="transmembrane region" description="Helical" evidence="2">
    <location>
        <begin position="183"/>
        <end position="203"/>
    </location>
</feature>
<gene>
    <name evidence="4" type="ORF">DNG_06784</name>
</gene>
<protein>
    <recommendedName>
        <fullName evidence="6">Transmembrane protein</fullName>
    </recommendedName>
</protein>
<dbReference type="AlphaFoldDB" id="A0AAE8N0B6"/>
<dbReference type="EMBL" id="ONZQ02000009">
    <property type="protein sequence ID" value="SPO04101.1"/>
    <property type="molecule type" value="Genomic_DNA"/>
</dbReference>
<keyword evidence="2" id="KW-0812">Transmembrane</keyword>
<organism evidence="4 5">
    <name type="scientific">Cephalotrichum gorgonifer</name>
    <dbReference type="NCBI Taxonomy" id="2041049"/>
    <lineage>
        <taxon>Eukaryota</taxon>
        <taxon>Fungi</taxon>
        <taxon>Dikarya</taxon>
        <taxon>Ascomycota</taxon>
        <taxon>Pezizomycotina</taxon>
        <taxon>Sordariomycetes</taxon>
        <taxon>Hypocreomycetidae</taxon>
        <taxon>Microascales</taxon>
        <taxon>Microascaceae</taxon>
        <taxon>Cephalotrichum</taxon>
    </lineage>
</organism>
<evidence type="ECO:0000313" key="4">
    <source>
        <dbReference type="EMBL" id="SPO04101.1"/>
    </source>
</evidence>